<gene>
    <name evidence="2" type="ORF">N1027_15825</name>
</gene>
<dbReference type="InterPro" id="IPR052897">
    <property type="entry name" value="Sec-Metab_Biosynth_Hydrolase"/>
</dbReference>
<accession>A0ABT2GTQ9</accession>
<evidence type="ECO:0000259" key="1">
    <source>
        <dbReference type="Pfam" id="PF12697"/>
    </source>
</evidence>
<evidence type="ECO:0000313" key="2">
    <source>
        <dbReference type="EMBL" id="MCS5719602.1"/>
    </source>
</evidence>
<dbReference type="PANTHER" id="PTHR37017">
    <property type="entry name" value="AB HYDROLASE-1 DOMAIN-CONTAINING PROTEIN-RELATED"/>
    <property type="match status" value="1"/>
</dbReference>
<protein>
    <submittedName>
        <fullName evidence="2">Alpha/beta hydrolase</fullName>
    </submittedName>
</protein>
<proteinExistence type="predicted"/>
<reference evidence="2" key="1">
    <citation type="submission" date="2022-08" db="EMBL/GenBank/DDBJ databases">
        <authorList>
            <person name="Deng Y."/>
            <person name="Han X.-F."/>
            <person name="Zhang Y.-Q."/>
        </authorList>
    </citation>
    <scope>NUCLEOTIDE SEQUENCE</scope>
    <source>
        <strain evidence="2">CPCC 205763</strain>
    </source>
</reference>
<dbReference type="Proteomes" id="UP001165584">
    <property type="component" value="Unassembled WGS sequence"/>
</dbReference>
<dbReference type="Pfam" id="PF12697">
    <property type="entry name" value="Abhydrolase_6"/>
    <property type="match status" value="1"/>
</dbReference>
<keyword evidence="2" id="KW-0378">Hydrolase</keyword>
<name>A0ABT2GTQ9_9MICO</name>
<dbReference type="GO" id="GO:0016787">
    <property type="term" value="F:hydrolase activity"/>
    <property type="evidence" value="ECO:0007669"/>
    <property type="project" value="UniProtKB-KW"/>
</dbReference>
<dbReference type="EMBL" id="JANLCM010000002">
    <property type="protein sequence ID" value="MCS5719602.1"/>
    <property type="molecule type" value="Genomic_DNA"/>
</dbReference>
<dbReference type="Gene3D" id="3.40.50.1820">
    <property type="entry name" value="alpha/beta hydrolase"/>
    <property type="match status" value="1"/>
</dbReference>
<keyword evidence="3" id="KW-1185">Reference proteome</keyword>
<sequence length="234" mass="25408">MTRFVFVPGAGSDSWFWHLVTPRLEAAGHDVLAVDLPWADERAGLPEYVDVIVEAIRAAEAASSDAPPQSPVLVAQSMGAFPAVMVCERLPVAELVLVAPMIPAPGESAGTWWENTGQGAAMRAFAREEGRDPDAPFDEVEVFLHDLPAALVAEGAEHEGTVPADVPFASVWTAERWPDVPTRVIAGRYDRLFPLDFVRRMSRERLGVEPAVIDTGHMTALVRPDQLAELLLVP</sequence>
<dbReference type="InterPro" id="IPR000073">
    <property type="entry name" value="AB_hydrolase_1"/>
</dbReference>
<comment type="caution">
    <text evidence="2">The sequence shown here is derived from an EMBL/GenBank/DDBJ whole genome shotgun (WGS) entry which is preliminary data.</text>
</comment>
<organism evidence="2 3">
    <name type="scientific">Herbiconiux aconitum</name>
    <dbReference type="NCBI Taxonomy" id="2970913"/>
    <lineage>
        <taxon>Bacteria</taxon>
        <taxon>Bacillati</taxon>
        <taxon>Actinomycetota</taxon>
        <taxon>Actinomycetes</taxon>
        <taxon>Micrococcales</taxon>
        <taxon>Microbacteriaceae</taxon>
        <taxon>Herbiconiux</taxon>
    </lineage>
</organism>
<dbReference type="RefSeq" id="WP_259509092.1">
    <property type="nucleotide sequence ID" value="NZ_JANLCM010000002.1"/>
</dbReference>
<evidence type="ECO:0000313" key="3">
    <source>
        <dbReference type="Proteomes" id="UP001165584"/>
    </source>
</evidence>
<dbReference type="InterPro" id="IPR029058">
    <property type="entry name" value="AB_hydrolase_fold"/>
</dbReference>
<dbReference type="SUPFAM" id="SSF53474">
    <property type="entry name" value="alpha/beta-Hydrolases"/>
    <property type="match status" value="1"/>
</dbReference>
<feature type="domain" description="AB hydrolase-1" evidence="1">
    <location>
        <begin position="4"/>
        <end position="229"/>
    </location>
</feature>
<dbReference type="PANTHER" id="PTHR37017:SF11">
    <property type="entry name" value="ESTERASE_LIPASE_THIOESTERASE DOMAIN-CONTAINING PROTEIN"/>
    <property type="match status" value="1"/>
</dbReference>